<dbReference type="InterPro" id="IPR017907">
    <property type="entry name" value="Znf_RING_CS"/>
</dbReference>
<organism evidence="13">
    <name type="scientific">Cacopsylla melanoneura</name>
    <dbReference type="NCBI Taxonomy" id="428564"/>
    <lineage>
        <taxon>Eukaryota</taxon>
        <taxon>Metazoa</taxon>
        <taxon>Ecdysozoa</taxon>
        <taxon>Arthropoda</taxon>
        <taxon>Hexapoda</taxon>
        <taxon>Insecta</taxon>
        <taxon>Pterygota</taxon>
        <taxon>Neoptera</taxon>
        <taxon>Paraneoptera</taxon>
        <taxon>Hemiptera</taxon>
        <taxon>Sternorrhyncha</taxon>
        <taxon>Psylloidea</taxon>
        <taxon>Psyllidae</taxon>
        <taxon>Psyllinae</taxon>
        <taxon>Cacopsylla</taxon>
    </lineage>
</organism>
<dbReference type="CDD" id="cd16517">
    <property type="entry name" value="RING-HC_MAT1"/>
    <property type="match status" value="1"/>
</dbReference>
<evidence type="ECO:0000256" key="2">
    <source>
        <dbReference type="ARBA" id="ARBA00022723"/>
    </source>
</evidence>
<dbReference type="FunFam" id="3.30.40.10:FF:000037">
    <property type="entry name" value="Cdk-activating kinase assembly factor MAT1, centre"/>
    <property type="match status" value="1"/>
</dbReference>
<proteinExistence type="predicted"/>
<dbReference type="PANTHER" id="PTHR12683:SF13">
    <property type="entry name" value="CDK-ACTIVATING KINASE ASSEMBLY FACTOR MAT1"/>
    <property type="match status" value="1"/>
</dbReference>
<evidence type="ECO:0000256" key="6">
    <source>
        <dbReference type="ARBA" id="ARBA00074719"/>
    </source>
</evidence>
<evidence type="ECO:0000256" key="1">
    <source>
        <dbReference type="ARBA" id="ARBA00004123"/>
    </source>
</evidence>
<dbReference type="GO" id="GO:0005675">
    <property type="term" value="C:transcription factor TFIIH holo complex"/>
    <property type="evidence" value="ECO:0007669"/>
    <property type="project" value="InterPro"/>
</dbReference>
<dbReference type="EMBL" id="HBUF01205445">
    <property type="protein sequence ID" value="CAG6663500.1"/>
    <property type="molecule type" value="Transcribed_RNA"/>
</dbReference>
<dbReference type="GO" id="GO:0006289">
    <property type="term" value="P:nucleotide-excision repair"/>
    <property type="evidence" value="ECO:0007669"/>
    <property type="project" value="InterPro"/>
</dbReference>
<feature type="domain" description="MAT1 C-terminal CAK anchor" evidence="12">
    <location>
        <begin position="278"/>
        <end position="329"/>
    </location>
</feature>
<protein>
    <recommendedName>
        <fullName evidence="6">CDK-activating kinase assembly factor MAT1</fullName>
    </recommendedName>
    <alternativeName>
        <fullName evidence="9">CDK7/cyclin-H assembly factor</fullName>
    </alternativeName>
    <alternativeName>
        <fullName evidence="7">Menage a trois</fullName>
    </alternativeName>
    <alternativeName>
        <fullName evidence="8">RING finger protein MAT1</fullName>
    </alternativeName>
</protein>
<evidence type="ECO:0000256" key="5">
    <source>
        <dbReference type="ARBA" id="ARBA00023242"/>
    </source>
</evidence>
<dbReference type="GO" id="GO:0016301">
    <property type="term" value="F:kinase activity"/>
    <property type="evidence" value="ECO:0007669"/>
    <property type="project" value="UniProtKB-KW"/>
</dbReference>
<dbReference type="InterPro" id="IPR004575">
    <property type="entry name" value="MAT1/Tfb3"/>
</dbReference>
<dbReference type="AlphaFoldDB" id="A0A8D8WMD8"/>
<dbReference type="Pfam" id="PF17121">
    <property type="entry name" value="zf-C3HC4_5"/>
    <property type="match status" value="1"/>
</dbReference>
<reference evidence="13" key="1">
    <citation type="submission" date="2021-05" db="EMBL/GenBank/DDBJ databases">
        <authorList>
            <person name="Alioto T."/>
            <person name="Alioto T."/>
            <person name="Gomez Garrido J."/>
        </authorList>
    </citation>
    <scope>NUCLEOTIDE SEQUENCE</scope>
</reference>
<dbReference type="Pfam" id="PF06391">
    <property type="entry name" value="MAT1"/>
    <property type="match status" value="1"/>
</dbReference>
<dbReference type="InterPro" id="IPR001841">
    <property type="entry name" value="Znf_RING"/>
</dbReference>
<dbReference type="GO" id="GO:0006357">
    <property type="term" value="P:regulation of transcription by RNA polymerase II"/>
    <property type="evidence" value="ECO:0007669"/>
    <property type="project" value="TreeGrafter"/>
</dbReference>
<dbReference type="SUPFAM" id="SSF57850">
    <property type="entry name" value="RING/U-box"/>
    <property type="match status" value="1"/>
</dbReference>
<sequence>MDDQECPRCKTTKYRKPTLKLMVNICGHPLCEGCVDLLFLKGTGNCYECNQPLRRGNFKEQLFDDSHVEKEVEIRKKLLKEYNKVEEDFNSVAEYNDYLEEFEEIIFNLCNDIDILETNKRIDSYKKANKDNIMRNKIRQSKAERELCIIIEEEKEAEAKKRSQLYMMELASKKRKVANKEALIDELTHTTAGAKDIVSVYASRMNSDDYDDVDVTSSSLLPLTGIKAGGGAHSQELATHFSSGIRIGAGGLMGLSVPAPIVQQLGPLYVYEPIVKLLDGPDYPSWDDIACGTYLKHVRAESVEEKAGGYASSIATMRALHDAFAGLFHTNKPAPLPEPETVPQEPVA</sequence>
<feature type="domain" description="MAT1 centre" evidence="10">
    <location>
        <begin position="53"/>
        <end position="208"/>
    </location>
</feature>
<evidence type="ECO:0000256" key="8">
    <source>
        <dbReference type="ARBA" id="ARBA00077720"/>
    </source>
</evidence>
<evidence type="ECO:0000259" key="11">
    <source>
        <dbReference type="Pfam" id="PF17121"/>
    </source>
</evidence>
<evidence type="ECO:0000256" key="3">
    <source>
        <dbReference type="ARBA" id="ARBA00022771"/>
    </source>
</evidence>
<comment type="subcellular location">
    <subcellularLocation>
        <location evidence="1">Nucleus</location>
    </subcellularLocation>
</comment>
<keyword evidence="2" id="KW-0479">Metal-binding</keyword>
<feature type="domain" description="RING-type" evidence="11">
    <location>
        <begin position="3"/>
        <end position="46"/>
    </location>
</feature>
<dbReference type="PANTHER" id="PTHR12683">
    <property type="entry name" value="CDK-ACTIVATING KINASE ASSEMBLY FACTOR MAT1"/>
    <property type="match status" value="1"/>
</dbReference>
<accession>A0A8D8WMD8</accession>
<evidence type="ECO:0000256" key="9">
    <source>
        <dbReference type="ARBA" id="ARBA00083888"/>
    </source>
</evidence>
<dbReference type="NCBIfam" id="TIGR00570">
    <property type="entry name" value="cdk7"/>
    <property type="match status" value="1"/>
</dbReference>
<evidence type="ECO:0000256" key="4">
    <source>
        <dbReference type="ARBA" id="ARBA00022833"/>
    </source>
</evidence>
<dbReference type="PROSITE" id="PS00518">
    <property type="entry name" value="ZF_RING_1"/>
    <property type="match status" value="1"/>
</dbReference>
<dbReference type="Pfam" id="PF25811">
    <property type="entry name" value="CAK-anch_MAT1"/>
    <property type="match status" value="1"/>
</dbReference>
<dbReference type="InterPro" id="IPR015877">
    <property type="entry name" value="MAT1_centre"/>
</dbReference>
<dbReference type="GO" id="GO:0008270">
    <property type="term" value="F:zinc ion binding"/>
    <property type="evidence" value="ECO:0007669"/>
    <property type="project" value="UniProtKB-KW"/>
</dbReference>
<evidence type="ECO:0000256" key="7">
    <source>
        <dbReference type="ARBA" id="ARBA00077380"/>
    </source>
</evidence>
<dbReference type="Gene3D" id="3.30.40.10">
    <property type="entry name" value="Zinc/RING finger domain, C3HC4 (zinc finger)"/>
    <property type="match status" value="1"/>
</dbReference>
<name>A0A8D8WMD8_9HEMI</name>
<evidence type="ECO:0000313" key="13">
    <source>
        <dbReference type="EMBL" id="CAG6663500.1"/>
    </source>
</evidence>
<evidence type="ECO:0000259" key="10">
    <source>
        <dbReference type="Pfam" id="PF06391"/>
    </source>
</evidence>
<keyword evidence="13" id="KW-0808">Transferase</keyword>
<dbReference type="GO" id="GO:0061575">
    <property type="term" value="F:cyclin-dependent protein serine/threonine kinase activator activity"/>
    <property type="evidence" value="ECO:0007669"/>
    <property type="project" value="InterPro"/>
</dbReference>
<dbReference type="InterPro" id="IPR057657">
    <property type="entry name" value="MAT1_CAK-anch"/>
</dbReference>
<keyword evidence="4" id="KW-0862">Zinc</keyword>
<keyword evidence="13" id="KW-0418">Kinase</keyword>
<dbReference type="InterPro" id="IPR013083">
    <property type="entry name" value="Znf_RING/FYVE/PHD"/>
</dbReference>
<keyword evidence="5" id="KW-0539">Nucleus</keyword>
<keyword evidence="3" id="KW-0863">Zinc-finger</keyword>
<evidence type="ECO:0000259" key="12">
    <source>
        <dbReference type="Pfam" id="PF25811"/>
    </source>
</evidence>